<dbReference type="Ensembl" id="ENSMMOT00000006151.1">
    <property type="protein sequence ID" value="ENSMMOP00000006042.1"/>
    <property type="gene ID" value="ENSMMOG00000004742.1"/>
</dbReference>
<keyword evidence="3" id="KW-1185">Reference proteome</keyword>
<proteinExistence type="predicted"/>
<dbReference type="GO" id="GO:0009897">
    <property type="term" value="C:external side of plasma membrane"/>
    <property type="evidence" value="ECO:0007669"/>
    <property type="project" value="TreeGrafter"/>
</dbReference>
<dbReference type="OMA" id="MRWIFRG"/>
<accession>A0A3Q3W337</accession>
<dbReference type="GO" id="GO:0070555">
    <property type="term" value="P:response to interleukin-1"/>
    <property type="evidence" value="ECO:0007669"/>
    <property type="project" value="TreeGrafter"/>
</dbReference>
<dbReference type="GO" id="GO:0072674">
    <property type="term" value="P:multinuclear osteoclast differentiation"/>
    <property type="evidence" value="ECO:0007669"/>
    <property type="project" value="TreeGrafter"/>
</dbReference>
<dbReference type="PANTHER" id="PTHR47134:SF1">
    <property type="entry name" value="TUMOR NECROSIS FACTOR RECEPTOR SUPERFAMILY MEMBER 11A"/>
    <property type="match status" value="1"/>
</dbReference>
<dbReference type="Proteomes" id="UP000261620">
    <property type="component" value="Unplaced"/>
</dbReference>
<dbReference type="GO" id="GO:0001503">
    <property type="term" value="P:ossification"/>
    <property type="evidence" value="ECO:0007669"/>
    <property type="project" value="TreeGrafter"/>
</dbReference>
<dbReference type="InterPro" id="IPR053075">
    <property type="entry name" value="TNFRSF11A"/>
</dbReference>
<evidence type="ECO:0000313" key="3">
    <source>
        <dbReference type="Proteomes" id="UP000261620"/>
    </source>
</evidence>
<dbReference type="PANTHER" id="PTHR47134">
    <property type="entry name" value="TUMOR NECROSIS FACTOR RECEPTOR SUPERFAMILY MEMBER 11A"/>
    <property type="match status" value="1"/>
</dbReference>
<dbReference type="AlphaFoldDB" id="A0A3Q3W337"/>
<dbReference type="Gene3D" id="2.10.50.10">
    <property type="entry name" value="Tumor Necrosis Factor Receptor, subunit A, domain 2"/>
    <property type="match status" value="2"/>
</dbReference>
<evidence type="ECO:0000313" key="2">
    <source>
        <dbReference type="Ensembl" id="ENSMMOP00000006042.1"/>
    </source>
</evidence>
<reference evidence="2" key="2">
    <citation type="submission" date="2025-09" db="UniProtKB">
        <authorList>
            <consortium name="Ensembl"/>
        </authorList>
    </citation>
    <scope>IDENTIFICATION</scope>
</reference>
<feature type="region of interest" description="Disordered" evidence="1">
    <location>
        <begin position="144"/>
        <end position="186"/>
    </location>
</feature>
<dbReference type="STRING" id="94237.ENSMMOP00000006042"/>
<feature type="compositionally biased region" description="Acidic residues" evidence="1">
    <location>
        <begin position="166"/>
        <end position="183"/>
    </location>
</feature>
<dbReference type="GO" id="GO:0019955">
    <property type="term" value="F:cytokine binding"/>
    <property type="evidence" value="ECO:0007669"/>
    <property type="project" value="TreeGrafter"/>
</dbReference>
<dbReference type="GO" id="GO:0005031">
    <property type="term" value="F:tumor necrosis factor receptor activity"/>
    <property type="evidence" value="ECO:0007669"/>
    <property type="project" value="TreeGrafter"/>
</dbReference>
<sequence>YLKNSRCCKKCEPGFRVFSDCTDSKQTLCVKCNRGEYQPGWTEKMRCIPQKFCDPVKGFMERPENPVAEELCRCVPGLQCYPINCEFCERIPTCSAGFGLEKKCVACKKGFFSADNNVDECKQWTNATNETLCTFLTSDRDVEVSLPPTAEPSEEEGTKGRTAMEDLSEGSGEPEEVSEEEEVASGSPLLAGSCMCVMPVREPLEVGENEDCSQAVSPGTPGTCSCGGLDGEDGGKEETSESVGANGSGETGYGSHDKMVLVGKRLTCCDTKTFDPLANFLLILFLCSGQVSGNHNTTFISSGQVMNFSGDVIVVYVSQTSLGSEGAEQDDAFGRPVQEEANETVQFFQSCPRSQVDSISHSALQEETLPVQEVLE</sequence>
<dbReference type="SUPFAM" id="SSF57586">
    <property type="entry name" value="TNF receptor-like"/>
    <property type="match status" value="1"/>
</dbReference>
<name>A0A3Q3W337_MOLML</name>
<reference evidence="2" key="1">
    <citation type="submission" date="2025-08" db="UniProtKB">
        <authorList>
            <consortium name="Ensembl"/>
        </authorList>
    </citation>
    <scope>IDENTIFICATION</scope>
</reference>
<organism evidence="2 3">
    <name type="scientific">Mola mola</name>
    <name type="common">Ocean sunfish</name>
    <name type="synonym">Tetraodon mola</name>
    <dbReference type="NCBI Taxonomy" id="94237"/>
    <lineage>
        <taxon>Eukaryota</taxon>
        <taxon>Metazoa</taxon>
        <taxon>Chordata</taxon>
        <taxon>Craniata</taxon>
        <taxon>Vertebrata</taxon>
        <taxon>Euteleostomi</taxon>
        <taxon>Actinopterygii</taxon>
        <taxon>Neopterygii</taxon>
        <taxon>Teleostei</taxon>
        <taxon>Neoteleostei</taxon>
        <taxon>Acanthomorphata</taxon>
        <taxon>Eupercaria</taxon>
        <taxon>Tetraodontiformes</taxon>
        <taxon>Molidae</taxon>
        <taxon>Mola</taxon>
    </lineage>
</organism>
<feature type="region of interest" description="Disordered" evidence="1">
    <location>
        <begin position="209"/>
        <end position="254"/>
    </location>
</feature>
<protein>
    <submittedName>
        <fullName evidence="2">Uncharacterized protein</fullName>
    </submittedName>
</protein>
<evidence type="ECO:0000256" key="1">
    <source>
        <dbReference type="SAM" id="MobiDB-lite"/>
    </source>
</evidence>
<feature type="compositionally biased region" description="Polar residues" evidence="1">
    <location>
        <begin position="212"/>
        <end position="223"/>
    </location>
</feature>
<dbReference type="GO" id="GO:0045780">
    <property type="term" value="P:positive regulation of bone resorption"/>
    <property type="evidence" value="ECO:0007669"/>
    <property type="project" value="TreeGrafter"/>
</dbReference>